<dbReference type="Proteomes" id="UP000887574">
    <property type="component" value="Unplaced"/>
</dbReference>
<dbReference type="PANTHER" id="PTHR15921:SF3">
    <property type="entry name" value="PRE-MRNA CLEAVAGE COMPLEX 2 PROTEIN PCF11"/>
    <property type="match status" value="1"/>
</dbReference>
<evidence type="ECO:0000256" key="1">
    <source>
        <dbReference type="SAM" id="MobiDB-lite"/>
    </source>
</evidence>
<evidence type="ECO:0000313" key="4">
    <source>
        <dbReference type="WBParaSite" id="jg3194"/>
    </source>
</evidence>
<feature type="region of interest" description="Disordered" evidence="1">
    <location>
        <begin position="1"/>
        <end position="23"/>
    </location>
</feature>
<reference evidence="3 4" key="1">
    <citation type="submission" date="2022-11" db="UniProtKB">
        <authorList>
            <consortium name="WormBaseParasite"/>
        </authorList>
    </citation>
    <scope>IDENTIFICATION</scope>
</reference>
<proteinExistence type="predicted"/>
<sequence length="555" mass="63174">MVHVNPNFAQSKSRSHPYAMPPPQMPGQWDNRVQYPRNFPPRQQVHEMHFPRNVLPQYPVNVPPQNPMNARLRYPVNVPPRFPMNAPPRSPMNVPAHECVSEISYECSYPSSAANHLPRLSCVFFCSVHCCWLFLVPSTMNKRVFVDGKAHEVFFVGEEAVIERNGLPHRIVFSGPARDVIIDNVPYRLAFGESRPVYIDGETHVLRFGTPSRELYMGNFPFKGTFGGPPIVASINGRRHEIRLCGPVPEIKVMPEPSYEMTRFLPEIRIGQQKLEALPRSTAIQIPQPRPETPPKKDDPLDVQSFLNKLQKSGVLDKVSQAVAAKGQQKVPCNPKYTPIPSTVGKDDAPVPSNHGYFLQNLQRMAAPMSSLDQFSLRSLVIRYDSVVNALHKARIECARCGIAFKDLYGRAYQVHQDWHVKDAIESKERQYSRTRPWFMTDDWFSYSETELVNQTSIVDEKTIGRTAEKCNTDMFSGELEVKKCCVCHETFGEYWDDDDDAWKIKDCVVERGKPFHQSCWSSIDPCSFFESSLVGVGSGCPSFKDEMDTYEDKI</sequence>
<dbReference type="PANTHER" id="PTHR15921">
    <property type="entry name" value="PRE-MRNA CLEAVAGE COMPLEX II"/>
    <property type="match status" value="1"/>
</dbReference>
<dbReference type="GO" id="GO:0031124">
    <property type="term" value="P:mRNA 3'-end processing"/>
    <property type="evidence" value="ECO:0007669"/>
    <property type="project" value="InterPro"/>
</dbReference>
<keyword evidence="2" id="KW-1185">Reference proteome</keyword>
<dbReference type="WBParaSite" id="jg3193">
    <property type="protein sequence ID" value="jg3193"/>
    <property type="gene ID" value="jg3193"/>
</dbReference>
<dbReference type="GO" id="GO:0005849">
    <property type="term" value="C:mRNA cleavage factor complex"/>
    <property type="evidence" value="ECO:0007669"/>
    <property type="project" value="TreeGrafter"/>
</dbReference>
<dbReference type="InterPro" id="IPR045154">
    <property type="entry name" value="PCF11-like"/>
</dbReference>
<dbReference type="GO" id="GO:0003729">
    <property type="term" value="F:mRNA binding"/>
    <property type="evidence" value="ECO:0007669"/>
    <property type="project" value="InterPro"/>
</dbReference>
<organism evidence="2 4">
    <name type="scientific">Ditylenchus dipsaci</name>
    <dbReference type="NCBI Taxonomy" id="166011"/>
    <lineage>
        <taxon>Eukaryota</taxon>
        <taxon>Metazoa</taxon>
        <taxon>Ecdysozoa</taxon>
        <taxon>Nematoda</taxon>
        <taxon>Chromadorea</taxon>
        <taxon>Rhabditida</taxon>
        <taxon>Tylenchina</taxon>
        <taxon>Tylenchomorpha</taxon>
        <taxon>Sphaerularioidea</taxon>
        <taxon>Anguinidae</taxon>
        <taxon>Anguininae</taxon>
        <taxon>Ditylenchus</taxon>
    </lineage>
</organism>
<evidence type="ECO:0000313" key="2">
    <source>
        <dbReference type="Proteomes" id="UP000887574"/>
    </source>
</evidence>
<dbReference type="GO" id="GO:0005737">
    <property type="term" value="C:cytoplasm"/>
    <property type="evidence" value="ECO:0007669"/>
    <property type="project" value="TreeGrafter"/>
</dbReference>
<name>A0A915E7L0_9BILA</name>
<dbReference type="GO" id="GO:0000993">
    <property type="term" value="F:RNA polymerase II complex binding"/>
    <property type="evidence" value="ECO:0007669"/>
    <property type="project" value="InterPro"/>
</dbReference>
<dbReference type="GO" id="GO:0006369">
    <property type="term" value="P:termination of RNA polymerase II transcription"/>
    <property type="evidence" value="ECO:0007669"/>
    <property type="project" value="InterPro"/>
</dbReference>
<protein>
    <submittedName>
        <fullName evidence="3 4">Uncharacterized protein</fullName>
    </submittedName>
</protein>
<evidence type="ECO:0000313" key="3">
    <source>
        <dbReference type="WBParaSite" id="jg3193"/>
    </source>
</evidence>
<dbReference type="WBParaSite" id="jg3194">
    <property type="protein sequence ID" value="jg3194"/>
    <property type="gene ID" value="jg3194"/>
</dbReference>
<accession>A0A915E7L0</accession>
<dbReference type="AlphaFoldDB" id="A0A915E7L0"/>